<organism evidence="2">
    <name type="scientific">Siphoviridae sp. ctNxi14</name>
    <dbReference type="NCBI Taxonomy" id="2825475"/>
    <lineage>
        <taxon>Viruses</taxon>
        <taxon>Duplodnaviria</taxon>
        <taxon>Heunggongvirae</taxon>
        <taxon>Uroviricota</taxon>
        <taxon>Caudoviricetes</taxon>
    </lineage>
</organism>
<protein>
    <submittedName>
        <fullName evidence="2">Uncharacterized protein</fullName>
    </submittedName>
</protein>
<accession>A0A8S5VHM6</accession>
<feature type="region of interest" description="Disordered" evidence="1">
    <location>
        <begin position="1"/>
        <end position="29"/>
    </location>
</feature>
<name>A0A8S5VHM6_9CAUD</name>
<evidence type="ECO:0000256" key="1">
    <source>
        <dbReference type="SAM" id="MobiDB-lite"/>
    </source>
</evidence>
<reference evidence="2" key="1">
    <citation type="journal article" date="2021" name="Proc. Natl. Acad. Sci. U.S.A.">
        <title>A Catalog of Tens of Thousands of Viruses from Human Metagenomes Reveals Hidden Associations with Chronic Diseases.</title>
        <authorList>
            <person name="Tisza M.J."/>
            <person name="Buck C.B."/>
        </authorList>
    </citation>
    <scope>NUCLEOTIDE SEQUENCE</scope>
    <source>
        <strain evidence="2">CtNxi14</strain>
    </source>
</reference>
<feature type="compositionally biased region" description="Polar residues" evidence="1">
    <location>
        <begin position="1"/>
        <end position="12"/>
    </location>
</feature>
<evidence type="ECO:0000313" key="2">
    <source>
        <dbReference type="EMBL" id="DAG06176.1"/>
    </source>
</evidence>
<dbReference type="EMBL" id="BK016266">
    <property type="protein sequence ID" value="DAG06176.1"/>
    <property type="molecule type" value="Genomic_DNA"/>
</dbReference>
<proteinExistence type="predicted"/>
<sequence length="29" mass="3174">MQTGSFSLQPSISKAIPLASRADRRREVA</sequence>